<reference evidence="5" key="1">
    <citation type="submission" date="2023-03" db="EMBL/GenBank/DDBJ databases">
        <title>Massive genome expansion in bonnet fungi (Mycena s.s.) driven by repeated elements and novel gene families across ecological guilds.</title>
        <authorList>
            <consortium name="Lawrence Berkeley National Laboratory"/>
            <person name="Harder C.B."/>
            <person name="Miyauchi S."/>
            <person name="Viragh M."/>
            <person name="Kuo A."/>
            <person name="Thoen E."/>
            <person name="Andreopoulos B."/>
            <person name="Lu D."/>
            <person name="Skrede I."/>
            <person name="Drula E."/>
            <person name="Henrissat B."/>
            <person name="Morin E."/>
            <person name="Kohler A."/>
            <person name="Barry K."/>
            <person name="LaButti K."/>
            <person name="Morin E."/>
            <person name="Salamov A."/>
            <person name="Lipzen A."/>
            <person name="Mereny Z."/>
            <person name="Hegedus B."/>
            <person name="Baldrian P."/>
            <person name="Stursova M."/>
            <person name="Weitz H."/>
            <person name="Taylor A."/>
            <person name="Grigoriev I.V."/>
            <person name="Nagy L.G."/>
            <person name="Martin F."/>
            <person name="Kauserud H."/>
        </authorList>
    </citation>
    <scope>NUCLEOTIDE SEQUENCE</scope>
    <source>
        <strain evidence="5">CBHHK188m</strain>
    </source>
</reference>
<keyword evidence="6" id="KW-1185">Reference proteome</keyword>
<dbReference type="InterPro" id="IPR002110">
    <property type="entry name" value="Ankyrin_rpt"/>
</dbReference>
<dbReference type="EMBL" id="JARJLG010000027">
    <property type="protein sequence ID" value="KAJ7768691.1"/>
    <property type="molecule type" value="Genomic_DNA"/>
</dbReference>
<evidence type="ECO:0000256" key="3">
    <source>
        <dbReference type="PROSITE-ProRule" id="PRU00023"/>
    </source>
</evidence>
<dbReference type="SUPFAM" id="SSF48403">
    <property type="entry name" value="Ankyrin repeat"/>
    <property type="match status" value="1"/>
</dbReference>
<gene>
    <name evidence="5" type="ORF">DFH07DRAFT_769236</name>
</gene>
<keyword evidence="2 3" id="KW-0040">ANK repeat</keyword>
<sequence>MPESFMEPVAPFNNRGGTPSHKIIGQFFFQWLNISIHMFSYLQRHQDIVFGFSWSQEPRQGTSGPKPWVTRSLAPGLQEPGECPILTPQPASSHKARSPHSPKPGRFTPGFYIDVVCLLLDNGADGNLQHPNYASPLEFASLPGHIDMVHLLLERGADVDLKSRLGAGGTALVEGYGTALEVTSQSGHIESMHLLVKSGADVGLHSEQYPSALELSSGESHIEIMHLLLSNGTDVNFQSREGAGALVTALQYGHTELALLLERGADMETQGSNTLQATYSNGQAQIVEVLLEDGARN</sequence>
<dbReference type="PANTHER" id="PTHR23206">
    <property type="entry name" value="MASK PROTEIN"/>
    <property type="match status" value="1"/>
</dbReference>
<dbReference type="Gene3D" id="1.25.40.20">
    <property type="entry name" value="Ankyrin repeat-containing domain"/>
    <property type="match status" value="1"/>
</dbReference>
<dbReference type="PROSITE" id="PS50297">
    <property type="entry name" value="ANK_REP_REGION"/>
    <property type="match status" value="1"/>
</dbReference>
<feature type="repeat" description="ANK" evidence="3">
    <location>
        <begin position="132"/>
        <end position="164"/>
    </location>
</feature>
<evidence type="ECO:0000256" key="4">
    <source>
        <dbReference type="SAM" id="MobiDB-lite"/>
    </source>
</evidence>
<dbReference type="InterPro" id="IPR036770">
    <property type="entry name" value="Ankyrin_rpt-contain_sf"/>
</dbReference>
<keyword evidence="1" id="KW-0677">Repeat</keyword>
<protein>
    <submittedName>
        <fullName evidence="5">Ankyrin repeat-containing domain protein</fullName>
    </submittedName>
</protein>
<feature type="region of interest" description="Disordered" evidence="4">
    <location>
        <begin position="79"/>
        <end position="104"/>
    </location>
</feature>
<name>A0AAD7JNQ2_9AGAR</name>
<dbReference type="Pfam" id="PF12796">
    <property type="entry name" value="Ank_2"/>
    <property type="match status" value="2"/>
</dbReference>
<evidence type="ECO:0000256" key="1">
    <source>
        <dbReference type="ARBA" id="ARBA00022737"/>
    </source>
</evidence>
<evidence type="ECO:0000313" key="5">
    <source>
        <dbReference type="EMBL" id="KAJ7768691.1"/>
    </source>
</evidence>
<proteinExistence type="predicted"/>
<evidence type="ECO:0000256" key="2">
    <source>
        <dbReference type="ARBA" id="ARBA00023043"/>
    </source>
</evidence>
<comment type="caution">
    <text evidence="5">The sequence shown here is derived from an EMBL/GenBank/DDBJ whole genome shotgun (WGS) entry which is preliminary data.</text>
</comment>
<dbReference type="PANTHER" id="PTHR23206:SF8">
    <property type="entry name" value="ANKYRIN REPEAT AND KH DOMAIN-CONTAINING 1"/>
    <property type="match status" value="1"/>
</dbReference>
<accession>A0AAD7JNQ2</accession>
<dbReference type="PROSITE" id="PS50088">
    <property type="entry name" value="ANK_REPEAT"/>
    <property type="match status" value="2"/>
</dbReference>
<dbReference type="Proteomes" id="UP001215280">
    <property type="component" value="Unassembled WGS sequence"/>
</dbReference>
<feature type="repeat" description="ANK" evidence="3">
    <location>
        <begin position="208"/>
        <end position="240"/>
    </location>
</feature>
<dbReference type="InterPro" id="IPR051631">
    <property type="entry name" value="Ankyrin-KH/SAM_domain"/>
</dbReference>
<evidence type="ECO:0000313" key="6">
    <source>
        <dbReference type="Proteomes" id="UP001215280"/>
    </source>
</evidence>
<dbReference type="AlphaFoldDB" id="A0AAD7JNQ2"/>
<dbReference type="SMART" id="SM00248">
    <property type="entry name" value="ANK"/>
    <property type="match status" value="3"/>
</dbReference>
<organism evidence="5 6">
    <name type="scientific">Mycena maculata</name>
    <dbReference type="NCBI Taxonomy" id="230809"/>
    <lineage>
        <taxon>Eukaryota</taxon>
        <taxon>Fungi</taxon>
        <taxon>Dikarya</taxon>
        <taxon>Basidiomycota</taxon>
        <taxon>Agaricomycotina</taxon>
        <taxon>Agaricomycetes</taxon>
        <taxon>Agaricomycetidae</taxon>
        <taxon>Agaricales</taxon>
        <taxon>Marasmiineae</taxon>
        <taxon>Mycenaceae</taxon>
        <taxon>Mycena</taxon>
    </lineage>
</organism>